<gene>
    <name evidence="3" type="ORF">GCM10010470_52710</name>
</gene>
<dbReference type="PANTHER" id="PTHR10907:SF47">
    <property type="entry name" value="REGUCALCIN"/>
    <property type="match status" value="1"/>
</dbReference>
<evidence type="ECO:0000313" key="4">
    <source>
        <dbReference type="Proteomes" id="UP001500979"/>
    </source>
</evidence>
<dbReference type="InterPro" id="IPR013658">
    <property type="entry name" value="SGL"/>
</dbReference>
<accession>A0ABN3VJP2</accession>
<organism evidence="3 4">
    <name type="scientific">Saccharopolyspora taberi</name>
    <dbReference type="NCBI Taxonomy" id="60895"/>
    <lineage>
        <taxon>Bacteria</taxon>
        <taxon>Bacillati</taxon>
        <taxon>Actinomycetota</taxon>
        <taxon>Actinomycetes</taxon>
        <taxon>Pseudonocardiales</taxon>
        <taxon>Pseudonocardiaceae</taxon>
        <taxon>Saccharopolyspora</taxon>
    </lineage>
</organism>
<name>A0ABN3VJP2_9PSEU</name>
<keyword evidence="4" id="KW-1185">Reference proteome</keyword>
<dbReference type="SUPFAM" id="SSF63829">
    <property type="entry name" value="Calcium-dependent phosphotriesterase"/>
    <property type="match status" value="1"/>
</dbReference>
<protein>
    <submittedName>
        <fullName evidence="3">SMP-30/gluconolactonase/LRE family protein</fullName>
    </submittedName>
</protein>
<dbReference type="Proteomes" id="UP001500979">
    <property type="component" value="Unassembled WGS sequence"/>
</dbReference>
<evidence type="ECO:0000259" key="2">
    <source>
        <dbReference type="Pfam" id="PF08450"/>
    </source>
</evidence>
<evidence type="ECO:0000256" key="1">
    <source>
        <dbReference type="ARBA" id="ARBA00008853"/>
    </source>
</evidence>
<feature type="domain" description="SMP-30/Gluconolactonase/LRE-like region" evidence="2">
    <location>
        <begin position="17"/>
        <end position="251"/>
    </location>
</feature>
<dbReference type="InterPro" id="IPR005511">
    <property type="entry name" value="SMP-30"/>
</dbReference>
<dbReference type="EMBL" id="BAAAUX010000022">
    <property type="protein sequence ID" value="GAA2810838.1"/>
    <property type="molecule type" value="Genomic_DNA"/>
</dbReference>
<evidence type="ECO:0000313" key="3">
    <source>
        <dbReference type="EMBL" id="GAA2810838.1"/>
    </source>
</evidence>
<dbReference type="PANTHER" id="PTHR10907">
    <property type="entry name" value="REGUCALCIN"/>
    <property type="match status" value="1"/>
</dbReference>
<comment type="similarity">
    <text evidence="1">Belongs to the SMP-30/CGR1 family.</text>
</comment>
<dbReference type="RefSeq" id="WP_344684165.1">
    <property type="nucleotide sequence ID" value="NZ_BAAAUX010000022.1"/>
</dbReference>
<dbReference type="Pfam" id="PF08450">
    <property type="entry name" value="SGL"/>
    <property type="match status" value="1"/>
</dbReference>
<dbReference type="PRINTS" id="PR01790">
    <property type="entry name" value="SMP30FAMILY"/>
</dbReference>
<sequence>MSAQTQLDVAVRAAARLGGAPVWDTGTDSLLWVDAPANAVHRLFGGTNYSMEVPQAVSSAHPRSRGGIVMHLAEGIALFDADGEHRTWLVYWAREGVRGAVTAIDRKGRLWASTAREDGSGDGWLARVVDSGAAKVALSGLSAPAGLGWSPDDSLLYFADSATRRIDVLDFDVAEGTVSGRRPLCEVDGEPAGLCVDADGCVWVAVRDAGRLDRYTPEGALDRSIELPVRRPTDCCFGGFDLTDLYVTSARDGLADPGDDDGSVLVLPGVGTGMRTPAFTG</sequence>
<reference evidence="3 4" key="1">
    <citation type="journal article" date="2019" name="Int. J. Syst. Evol. Microbiol.">
        <title>The Global Catalogue of Microorganisms (GCM) 10K type strain sequencing project: providing services to taxonomists for standard genome sequencing and annotation.</title>
        <authorList>
            <consortium name="The Broad Institute Genomics Platform"/>
            <consortium name="The Broad Institute Genome Sequencing Center for Infectious Disease"/>
            <person name="Wu L."/>
            <person name="Ma J."/>
        </authorList>
    </citation>
    <scope>NUCLEOTIDE SEQUENCE [LARGE SCALE GENOMIC DNA]</scope>
    <source>
        <strain evidence="3 4">JCM 9383</strain>
    </source>
</reference>
<dbReference type="Gene3D" id="2.120.10.30">
    <property type="entry name" value="TolB, C-terminal domain"/>
    <property type="match status" value="1"/>
</dbReference>
<comment type="caution">
    <text evidence="3">The sequence shown here is derived from an EMBL/GenBank/DDBJ whole genome shotgun (WGS) entry which is preliminary data.</text>
</comment>
<dbReference type="InterPro" id="IPR011042">
    <property type="entry name" value="6-blade_b-propeller_TolB-like"/>
</dbReference>
<proteinExistence type="inferred from homology"/>